<evidence type="ECO:0000256" key="1">
    <source>
        <dbReference type="ARBA" id="ARBA00001936"/>
    </source>
</evidence>
<name>A0A7R8CPN6_LEPSM</name>
<dbReference type="Proteomes" id="UP000675881">
    <property type="component" value="Chromosome 3"/>
</dbReference>
<dbReference type="OrthoDB" id="6072411at2759"/>
<dbReference type="Pfam" id="PF00535">
    <property type="entry name" value="Glycos_transf_2"/>
    <property type="match status" value="1"/>
</dbReference>
<keyword evidence="4 9" id="KW-0808">Transferase</keyword>
<organism evidence="9 10">
    <name type="scientific">Lepeophtheirus salmonis</name>
    <name type="common">Salmon louse</name>
    <name type="synonym">Caligus salmonis</name>
    <dbReference type="NCBI Taxonomy" id="72036"/>
    <lineage>
        <taxon>Eukaryota</taxon>
        <taxon>Metazoa</taxon>
        <taxon>Ecdysozoa</taxon>
        <taxon>Arthropoda</taxon>
        <taxon>Crustacea</taxon>
        <taxon>Multicrustacea</taxon>
        <taxon>Hexanauplia</taxon>
        <taxon>Copepoda</taxon>
        <taxon>Siphonostomatoida</taxon>
        <taxon>Caligidae</taxon>
        <taxon>Lepeophtheirus</taxon>
    </lineage>
</organism>
<evidence type="ECO:0000256" key="5">
    <source>
        <dbReference type="ARBA" id="ARBA00022723"/>
    </source>
</evidence>
<comment type="cofactor">
    <cofactor evidence="1">
        <name>Mn(2+)</name>
        <dbReference type="ChEBI" id="CHEBI:29035"/>
    </cofactor>
</comment>
<evidence type="ECO:0000259" key="8">
    <source>
        <dbReference type="Pfam" id="PF00535"/>
    </source>
</evidence>
<keyword evidence="7" id="KW-0464">Manganese</keyword>
<accession>A0A7R8CPN6</accession>
<dbReference type="GO" id="GO:0046872">
    <property type="term" value="F:metal ion binding"/>
    <property type="evidence" value="ECO:0007669"/>
    <property type="project" value="UniProtKB-KW"/>
</dbReference>
<evidence type="ECO:0000256" key="7">
    <source>
        <dbReference type="ARBA" id="ARBA00023211"/>
    </source>
</evidence>
<feature type="domain" description="Glycosyltransferase 2-like" evidence="8">
    <location>
        <begin position="141"/>
        <end position="240"/>
    </location>
</feature>
<dbReference type="GO" id="GO:0006493">
    <property type="term" value="P:protein O-linked glycosylation"/>
    <property type="evidence" value="ECO:0007669"/>
    <property type="project" value="TreeGrafter"/>
</dbReference>
<keyword evidence="3 9" id="KW-0328">Glycosyltransferase</keyword>
<dbReference type="AlphaFoldDB" id="A0A7R8CPN6"/>
<evidence type="ECO:0000256" key="2">
    <source>
        <dbReference type="ARBA" id="ARBA00004922"/>
    </source>
</evidence>
<dbReference type="Gene3D" id="3.90.550.10">
    <property type="entry name" value="Spore Coat Polysaccharide Biosynthesis Protein SpsA, Chain A"/>
    <property type="match status" value="1"/>
</dbReference>
<comment type="pathway">
    <text evidence="2">Protein modification; protein glycosylation.</text>
</comment>
<dbReference type="PANTHER" id="PTHR11675">
    <property type="entry name" value="N-ACETYLGALACTOSAMINYLTRANSFERASE"/>
    <property type="match status" value="1"/>
</dbReference>
<evidence type="ECO:0000313" key="10">
    <source>
        <dbReference type="Proteomes" id="UP000675881"/>
    </source>
</evidence>
<dbReference type="InterPro" id="IPR029044">
    <property type="entry name" value="Nucleotide-diphossugar_trans"/>
</dbReference>
<evidence type="ECO:0000313" key="9">
    <source>
        <dbReference type="EMBL" id="CAF2884977.1"/>
    </source>
</evidence>
<proteinExistence type="predicted"/>
<keyword evidence="10" id="KW-1185">Reference proteome</keyword>
<dbReference type="SUPFAM" id="SSF53448">
    <property type="entry name" value="Nucleotide-diphospho-sugar transferases"/>
    <property type="match status" value="1"/>
</dbReference>
<evidence type="ECO:0000256" key="3">
    <source>
        <dbReference type="ARBA" id="ARBA00022676"/>
    </source>
</evidence>
<dbReference type="InterPro" id="IPR001173">
    <property type="entry name" value="Glyco_trans_2-like"/>
</dbReference>
<keyword evidence="6" id="KW-1015">Disulfide bond</keyword>
<dbReference type="EC" id="2.4.1.41" evidence="9"/>
<keyword evidence="5" id="KW-0479">Metal-binding</keyword>
<evidence type="ECO:0000256" key="4">
    <source>
        <dbReference type="ARBA" id="ARBA00022679"/>
    </source>
</evidence>
<dbReference type="EMBL" id="HG994582">
    <property type="protein sequence ID" value="CAF2884977.1"/>
    <property type="molecule type" value="Genomic_DNA"/>
</dbReference>
<protein>
    <submittedName>
        <fullName evidence="9">GALNT</fullName>
        <ecNumber evidence="9">2.4.1.41</ecNumber>
    </submittedName>
</protein>
<evidence type="ECO:0000256" key="6">
    <source>
        <dbReference type="ARBA" id="ARBA00023157"/>
    </source>
</evidence>
<gene>
    <name evidence="9" type="ORF">LSAA_7660</name>
</gene>
<dbReference type="PANTHER" id="PTHR11675:SF68">
    <property type="entry name" value="N-ACETYLGALACTOSAMINYLTRANSFERASE 7"/>
    <property type="match status" value="1"/>
</dbReference>
<sequence length="292" mass="33639">MPISSRGYEAHKSYPEEIPRFLGIGNLGNYEKSNDRIVRPRNGPGEAGKSHKLKASQRKEEDQQYLIFGRRNVPFGTIQLVCQLLPSFWYYTTRDGSTLFRTINSVINGSPPQLLKEVVLPYYKGKVVVVRNEEREGLIRNAHCEVNKNWLPPLLAPIHENRRTLSVPVIDGINWDDFSINSVYAEGSHSRGLFEWGMLYKEGNLPIKESTKRRYHSEPYNSPTHAGGLFAIDREWFKELGWYDPGLYIWGGEILNSHLKHGCAEEDLFGFHAQEWRMFIEDIPVHLVTLDP</sequence>
<dbReference type="GO" id="GO:0005794">
    <property type="term" value="C:Golgi apparatus"/>
    <property type="evidence" value="ECO:0007669"/>
    <property type="project" value="TreeGrafter"/>
</dbReference>
<reference evidence="9" key="1">
    <citation type="submission" date="2021-02" db="EMBL/GenBank/DDBJ databases">
        <authorList>
            <person name="Bekaert M."/>
        </authorList>
    </citation>
    <scope>NUCLEOTIDE SEQUENCE</scope>
    <source>
        <strain evidence="9">IoA-00</strain>
    </source>
</reference>
<dbReference type="GO" id="GO:0004653">
    <property type="term" value="F:polypeptide N-acetylgalactosaminyltransferase activity"/>
    <property type="evidence" value="ECO:0007669"/>
    <property type="project" value="UniProtKB-EC"/>
</dbReference>